<evidence type="ECO:0000256" key="1">
    <source>
        <dbReference type="ARBA" id="ARBA00006739"/>
    </source>
</evidence>
<evidence type="ECO:0000259" key="4">
    <source>
        <dbReference type="Pfam" id="PF00535"/>
    </source>
</evidence>
<evidence type="ECO:0000256" key="3">
    <source>
        <dbReference type="ARBA" id="ARBA00022679"/>
    </source>
</evidence>
<comment type="caution">
    <text evidence="5">The sequence shown here is derived from an EMBL/GenBank/DDBJ whole genome shotgun (WGS) entry which is preliminary data.</text>
</comment>
<dbReference type="Pfam" id="PF00535">
    <property type="entry name" value="Glycos_transf_2"/>
    <property type="match status" value="1"/>
</dbReference>
<evidence type="ECO:0000313" key="5">
    <source>
        <dbReference type="EMBL" id="OGM60674.1"/>
    </source>
</evidence>
<dbReference type="PANTHER" id="PTHR43630:SF1">
    <property type="entry name" value="POLY-BETA-1,6-N-ACETYL-D-GLUCOSAMINE SYNTHASE"/>
    <property type="match status" value="1"/>
</dbReference>
<evidence type="ECO:0000256" key="2">
    <source>
        <dbReference type="ARBA" id="ARBA00022676"/>
    </source>
</evidence>
<dbReference type="GO" id="GO:0016757">
    <property type="term" value="F:glycosyltransferase activity"/>
    <property type="evidence" value="ECO:0007669"/>
    <property type="project" value="UniProtKB-KW"/>
</dbReference>
<dbReference type="InterPro" id="IPR029044">
    <property type="entry name" value="Nucleotide-diphossugar_trans"/>
</dbReference>
<name>A0A1F8B9E9_9BACT</name>
<feature type="domain" description="Glycosyltransferase 2-like" evidence="4">
    <location>
        <begin position="8"/>
        <end position="167"/>
    </location>
</feature>
<sequence>MRKRPTVTIGIPAYNEEANIKTLLEKLLAQKQKNFHLLEIVVISDGSTDKTVKIIKSFRNPKIRFINRKERLGQQICQNQILNLFKGQILVIIEADTLPFNEITIGELVKPFINNRLKNLGMTVGTSLSTNPVNLYQEIMNRGGEIKSKLFDEWRGGDNLYCTGGHAMKALSRRFANFLEWPKDVPEDSYVYLRLKELGLKLVIQRNAKVYKNNVNNVIDRRKQARKFLSGIESLKNYFPKEVVDKEYNPPTSLLLKHIFLAFIDKPVLTTLWLLETLLNRISFLTTNKKNYNPLYSPYDSSKELRLTCPNA</sequence>
<keyword evidence="3" id="KW-0808">Transferase</keyword>
<dbReference type="Proteomes" id="UP000176404">
    <property type="component" value="Unassembled WGS sequence"/>
</dbReference>
<dbReference type="AlphaFoldDB" id="A0A1F8B9E9"/>
<keyword evidence="2" id="KW-0328">Glycosyltransferase</keyword>
<proteinExistence type="inferred from homology"/>
<gene>
    <name evidence="5" type="ORF">A2892_01340</name>
</gene>
<dbReference type="SUPFAM" id="SSF53448">
    <property type="entry name" value="Nucleotide-diphospho-sugar transferases"/>
    <property type="match status" value="1"/>
</dbReference>
<dbReference type="STRING" id="1802517.A2892_01340"/>
<protein>
    <recommendedName>
        <fullName evidence="4">Glycosyltransferase 2-like domain-containing protein</fullName>
    </recommendedName>
</protein>
<organism evidence="5 6">
    <name type="scientific">Candidatus Woesebacteria bacterium RIFCSPLOWO2_01_FULL_39_10b</name>
    <dbReference type="NCBI Taxonomy" id="1802517"/>
    <lineage>
        <taxon>Bacteria</taxon>
        <taxon>Candidatus Woeseibacteriota</taxon>
    </lineage>
</organism>
<comment type="similarity">
    <text evidence="1">Belongs to the glycosyltransferase 2 family.</text>
</comment>
<dbReference type="Gene3D" id="3.90.550.10">
    <property type="entry name" value="Spore Coat Polysaccharide Biosynthesis Protein SpsA, Chain A"/>
    <property type="match status" value="1"/>
</dbReference>
<dbReference type="PANTHER" id="PTHR43630">
    <property type="entry name" value="POLY-BETA-1,6-N-ACETYL-D-GLUCOSAMINE SYNTHASE"/>
    <property type="match status" value="1"/>
</dbReference>
<accession>A0A1F8B9E9</accession>
<evidence type="ECO:0000313" key="6">
    <source>
        <dbReference type="Proteomes" id="UP000176404"/>
    </source>
</evidence>
<dbReference type="InterPro" id="IPR001173">
    <property type="entry name" value="Glyco_trans_2-like"/>
</dbReference>
<reference evidence="5 6" key="1">
    <citation type="journal article" date="2016" name="Nat. Commun.">
        <title>Thousands of microbial genomes shed light on interconnected biogeochemical processes in an aquifer system.</title>
        <authorList>
            <person name="Anantharaman K."/>
            <person name="Brown C.T."/>
            <person name="Hug L.A."/>
            <person name="Sharon I."/>
            <person name="Castelle C.J."/>
            <person name="Probst A.J."/>
            <person name="Thomas B.C."/>
            <person name="Singh A."/>
            <person name="Wilkins M.J."/>
            <person name="Karaoz U."/>
            <person name="Brodie E.L."/>
            <person name="Williams K.H."/>
            <person name="Hubbard S.S."/>
            <person name="Banfield J.F."/>
        </authorList>
    </citation>
    <scope>NUCLEOTIDE SEQUENCE [LARGE SCALE GENOMIC DNA]</scope>
</reference>
<dbReference type="EMBL" id="MGHD01000003">
    <property type="protein sequence ID" value="OGM60674.1"/>
    <property type="molecule type" value="Genomic_DNA"/>
</dbReference>